<evidence type="ECO:0000256" key="1">
    <source>
        <dbReference type="ARBA" id="ARBA00001966"/>
    </source>
</evidence>
<feature type="domain" description="ATPase BadF/BadG/BcrA/BcrD type" evidence="5">
    <location>
        <begin position="3"/>
        <end position="244"/>
    </location>
</feature>
<dbReference type="InterPro" id="IPR008275">
    <property type="entry name" value="CoA_E_activase_dom"/>
</dbReference>
<dbReference type="RefSeq" id="WP_069642809.1">
    <property type="nucleotide sequence ID" value="NZ_MIJE01000011.1"/>
</dbReference>
<dbReference type="PANTHER" id="PTHR32329">
    <property type="entry name" value="BIFUNCTIONAL PROTEIN [INCLUDES 2-HYDROXYACYL-COA DEHYDRATASE (N-TER) AND ITS ACTIVATOR DOMAIN (C_TERM)-RELATED"/>
    <property type="match status" value="1"/>
</dbReference>
<dbReference type="SUPFAM" id="SSF53067">
    <property type="entry name" value="Actin-like ATPase domain"/>
    <property type="match status" value="1"/>
</dbReference>
<gene>
    <name evidence="6" type="ORF">BHF68_04170</name>
</gene>
<dbReference type="Gene3D" id="3.30.420.40">
    <property type="match status" value="2"/>
</dbReference>
<keyword evidence="7" id="KW-1185">Reference proteome</keyword>
<dbReference type="InterPro" id="IPR051805">
    <property type="entry name" value="Dehydratase_Activator_Redct"/>
</dbReference>
<reference evidence="6 7" key="1">
    <citation type="submission" date="2016-09" db="EMBL/GenBank/DDBJ databases">
        <title>Draft genome sequence for the type strain of Desulfuribacillus alkaliarsenatis AHT28, an obligately anaerobic, sulfidogenic bacterium isolated from Russian soda lake sediments.</title>
        <authorList>
            <person name="Abin C.A."/>
            <person name="Hollibaugh J.T."/>
        </authorList>
    </citation>
    <scope>NUCLEOTIDE SEQUENCE [LARGE SCALE GENOMIC DNA]</scope>
    <source>
        <strain evidence="6 7">AHT28</strain>
    </source>
</reference>
<dbReference type="AlphaFoldDB" id="A0A1E5G2Z7"/>
<protein>
    <recommendedName>
        <fullName evidence="5">ATPase BadF/BadG/BcrA/BcrD type domain-containing protein</fullName>
    </recommendedName>
</protein>
<evidence type="ECO:0000313" key="7">
    <source>
        <dbReference type="Proteomes" id="UP000094296"/>
    </source>
</evidence>
<dbReference type="Pfam" id="PF01869">
    <property type="entry name" value="BcrAD_BadFG"/>
    <property type="match status" value="1"/>
</dbReference>
<proteinExistence type="predicted"/>
<dbReference type="GO" id="GO:0051536">
    <property type="term" value="F:iron-sulfur cluster binding"/>
    <property type="evidence" value="ECO:0007669"/>
    <property type="project" value="UniProtKB-KW"/>
</dbReference>
<dbReference type="CDD" id="cd24036">
    <property type="entry name" value="ASKHA_NBD_BcrAD_BadFG_HgdC_HadI"/>
    <property type="match status" value="1"/>
</dbReference>
<evidence type="ECO:0000256" key="4">
    <source>
        <dbReference type="ARBA" id="ARBA00023014"/>
    </source>
</evidence>
<dbReference type="STRING" id="766136.BHF68_04170"/>
<dbReference type="InterPro" id="IPR002731">
    <property type="entry name" value="ATPase_BadF"/>
</dbReference>
<comment type="caution">
    <text evidence="6">The sequence shown here is derived from an EMBL/GenBank/DDBJ whole genome shotgun (WGS) entry which is preliminary data.</text>
</comment>
<accession>A0A1E5G2Z7</accession>
<dbReference type="PANTHER" id="PTHR32329:SF8">
    <property type="entry name" value="ACTIVATOR OF (R)-2-HYDROXYGLUTARYL-COA DEHYDRATASE"/>
    <property type="match status" value="1"/>
</dbReference>
<keyword evidence="4" id="KW-0411">Iron-sulfur</keyword>
<dbReference type="EMBL" id="MIJE01000011">
    <property type="protein sequence ID" value="OEF97411.1"/>
    <property type="molecule type" value="Genomic_DNA"/>
</dbReference>
<evidence type="ECO:0000259" key="5">
    <source>
        <dbReference type="Pfam" id="PF01869"/>
    </source>
</evidence>
<dbReference type="Proteomes" id="UP000094296">
    <property type="component" value="Unassembled WGS sequence"/>
</dbReference>
<dbReference type="InterPro" id="IPR043129">
    <property type="entry name" value="ATPase_NBD"/>
</dbReference>
<sequence>MFIGIDLGSRTTNLVAIENGLVKDSVIVNSGRSPVAICEKLLDSRNYQGVAVTGYGRHLVGEVLNAKVISEIKAYALGARTLFPYCRTIVDVGGQDCKVIVLDKNGIMHSFEMNDRCAAGTGRFLEVMAGILDLDISEFGKCSLESKTSIQINSTCTVFAESEVISLINSGKPTEAISRGLHQSIARRIAQMVGRVGLVEPVVFAGGGAKNIGLVTLLEEELSAICSIPSEPQIVGAYGAALAAQKTFSNN</sequence>
<organism evidence="6 7">
    <name type="scientific">Desulfuribacillus alkaliarsenatis</name>
    <dbReference type="NCBI Taxonomy" id="766136"/>
    <lineage>
        <taxon>Bacteria</taxon>
        <taxon>Bacillati</taxon>
        <taxon>Bacillota</taxon>
        <taxon>Desulfuribacillia</taxon>
        <taxon>Desulfuribacillales</taxon>
        <taxon>Desulfuribacillaceae</taxon>
        <taxon>Desulfuribacillus</taxon>
    </lineage>
</organism>
<evidence type="ECO:0000256" key="3">
    <source>
        <dbReference type="ARBA" id="ARBA00023004"/>
    </source>
</evidence>
<dbReference type="GO" id="GO:0046872">
    <property type="term" value="F:metal ion binding"/>
    <property type="evidence" value="ECO:0007669"/>
    <property type="project" value="UniProtKB-KW"/>
</dbReference>
<dbReference type="OrthoDB" id="9802715at2"/>
<keyword evidence="3" id="KW-0408">Iron</keyword>
<keyword evidence="2" id="KW-0479">Metal-binding</keyword>
<evidence type="ECO:0000256" key="2">
    <source>
        <dbReference type="ARBA" id="ARBA00022723"/>
    </source>
</evidence>
<evidence type="ECO:0000313" key="6">
    <source>
        <dbReference type="EMBL" id="OEF97411.1"/>
    </source>
</evidence>
<comment type="cofactor">
    <cofactor evidence="1">
        <name>[4Fe-4S] cluster</name>
        <dbReference type="ChEBI" id="CHEBI:49883"/>
    </cofactor>
</comment>
<name>A0A1E5G2Z7_9FIRM</name>
<dbReference type="NCBIfam" id="TIGR00241">
    <property type="entry name" value="CoA_E_activ"/>
    <property type="match status" value="1"/>
</dbReference>